<keyword evidence="3" id="KW-1185">Reference proteome</keyword>
<dbReference type="SUPFAM" id="SSF54523">
    <property type="entry name" value="Pili subunits"/>
    <property type="match status" value="1"/>
</dbReference>
<comment type="caution">
    <text evidence="2">The sequence shown here is derived from an EMBL/GenBank/DDBJ whole genome shotgun (WGS) entry which is preliminary data.</text>
</comment>
<sequence>MKRQMGFTLIELLVVVAIIAVLLGLLLPAVQKVRGAAIRMKSQNNLKQLALALHQNGVDGYVGGYAIPAPRTLAEQRWMESQRCDNPQFLVLQLMGAPFLPLRTPEDVAPRPYLICPADPSNFELGKVVMSQSPDGTQHFAYPLGGPTSYAFNMVAFTGPPRFPDSIRDGTSNTIAFAERYYVRYFSPDPIDRFGTYAQSWMCYAYASPAMRSPFPPYPMNDRGERRPSFADAGWGDVLPVTENGVTRPSVPGSTFQVQPEPRHANAYQLQTPFAAGLPVAMLDGSVRVVAPGVVPEAFWAAVTPAAGEIGTDF</sequence>
<dbReference type="RefSeq" id="WP_320689949.1">
    <property type="nucleotide sequence ID" value="NZ_JAXBLV010000252.1"/>
</dbReference>
<name>A0ABU5FDF0_9BACT</name>
<dbReference type="InterPro" id="IPR045584">
    <property type="entry name" value="Pilin-like"/>
</dbReference>
<dbReference type="Pfam" id="PF07596">
    <property type="entry name" value="SBP_bac_10"/>
    <property type="match status" value="1"/>
</dbReference>
<accession>A0ABU5FDF0</accession>
<gene>
    <name evidence="2" type="ORF">R5W23_005438</name>
</gene>
<dbReference type="NCBIfam" id="TIGR02532">
    <property type="entry name" value="IV_pilin_GFxxxE"/>
    <property type="match status" value="1"/>
</dbReference>
<dbReference type="PANTHER" id="PTHR30093">
    <property type="entry name" value="GENERAL SECRETION PATHWAY PROTEIN G"/>
    <property type="match status" value="1"/>
</dbReference>
<evidence type="ECO:0000313" key="3">
    <source>
        <dbReference type="Proteomes" id="UP001272242"/>
    </source>
</evidence>
<evidence type="ECO:0000259" key="1">
    <source>
        <dbReference type="Pfam" id="PF07596"/>
    </source>
</evidence>
<dbReference type="Proteomes" id="UP001272242">
    <property type="component" value="Unassembled WGS sequence"/>
</dbReference>
<proteinExistence type="predicted"/>
<reference evidence="3" key="1">
    <citation type="journal article" date="2023" name="Mar. Drugs">
        <title>Gemmata algarum, a Novel Planctomycete Isolated from an Algal Mat, Displays Antimicrobial Activity.</title>
        <authorList>
            <person name="Kumar G."/>
            <person name="Kallscheuer N."/>
            <person name="Kashif M."/>
            <person name="Ahamad S."/>
            <person name="Jagadeeshwari U."/>
            <person name="Pannikurungottu S."/>
            <person name="Haufschild T."/>
            <person name="Kabuu M."/>
            <person name="Sasikala C."/>
            <person name="Jogler C."/>
            <person name="Ramana C."/>
        </authorList>
    </citation>
    <scope>NUCLEOTIDE SEQUENCE [LARGE SCALE GENOMIC DNA]</scope>
    <source>
        <strain evidence="3">JC673</strain>
    </source>
</reference>
<dbReference type="Pfam" id="PF07963">
    <property type="entry name" value="N_methyl"/>
    <property type="match status" value="1"/>
</dbReference>
<dbReference type="PANTHER" id="PTHR30093:SF2">
    <property type="entry name" value="TYPE II SECRETION SYSTEM PROTEIN H"/>
    <property type="match status" value="1"/>
</dbReference>
<evidence type="ECO:0000313" key="2">
    <source>
        <dbReference type="EMBL" id="MDY3563816.1"/>
    </source>
</evidence>
<protein>
    <submittedName>
        <fullName evidence="2">DUF1559 domain-containing protein</fullName>
    </submittedName>
</protein>
<dbReference type="Gene3D" id="3.30.700.10">
    <property type="entry name" value="Glycoprotein, Type 4 Pilin"/>
    <property type="match status" value="1"/>
</dbReference>
<organism evidence="2 3">
    <name type="scientific">Gemmata algarum</name>
    <dbReference type="NCBI Taxonomy" id="2975278"/>
    <lineage>
        <taxon>Bacteria</taxon>
        <taxon>Pseudomonadati</taxon>
        <taxon>Planctomycetota</taxon>
        <taxon>Planctomycetia</taxon>
        <taxon>Gemmatales</taxon>
        <taxon>Gemmataceae</taxon>
        <taxon>Gemmata</taxon>
    </lineage>
</organism>
<feature type="domain" description="DUF1559" evidence="1">
    <location>
        <begin position="111"/>
        <end position="290"/>
    </location>
</feature>
<dbReference type="InterPro" id="IPR011453">
    <property type="entry name" value="DUF1559"/>
</dbReference>
<dbReference type="InterPro" id="IPR012902">
    <property type="entry name" value="N_methyl_site"/>
</dbReference>
<dbReference type="EMBL" id="JAXBLV010000252">
    <property type="protein sequence ID" value="MDY3563816.1"/>
    <property type="molecule type" value="Genomic_DNA"/>
</dbReference>